<dbReference type="PANTHER" id="PTHR38681">
    <property type="entry name" value="RETROVIRUS-RELATED POL POLYPROTEIN FROM TRANSPOSON 412-LIKE PROTEIN-RELATED"/>
    <property type="match status" value="1"/>
</dbReference>
<accession>A0A4Y2IMI0</accession>
<organism evidence="1 2">
    <name type="scientific">Araneus ventricosus</name>
    <name type="common">Orbweaver spider</name>
    <name type="synonym">Epeira ventricosa</name>
    <dbReference type="NCBI Taxonomy" id="182803"/>
    <lineage>
        <taxon>Eukaryota</taxon>
        <taxon>Metazoa</taxon>
        <taxon>Ecdysozoa</taxon>
        <taxon>Arthropoda</taxon>
        <taxon>Chelicerata</taxon>
        <taxon>Arachnida</taxon>
        <taxon>Araneae</taxon>
        <taxon>Araneomorphae</taxon>
        <taxon>Entelegynae</taxon>
        <taxon>Araneoidea</taxon>
        <taxon>Araneidae</taxon>
        <taxon>Araneus</taxon>
    </lineage>
</organism>
<sequence length="165" mass="18959">MSGMKAETYVQTFLQGWIARFGVPEIVTTNRGSQFESELFQSFTRFLGSESIRITSSPAIILIQTEWYKGDFFRKTKPTATVFVFLQQLKSPVQNLQPVPASIHTKSKVFIHKDFSTATHVSFRCDIVRRLLEQPYDGPYKVLSRTDKVFTLEIHCQQRTVTVDS</sequence>
<dbReference type="AlphaFoldDB" id="A0A4Y2IMI0"/>
<reference evidence="1 2" key="1">
    <citation type="journal article" date="2019" name="Sci. Rep.">
        <title>Orb-weaving spider Araneus ventricosus genome elucidates the spidroin gene catalogue.</title>
        <authorList>
            <person name="Kono N."/>
            <person name="Nakamura H."/>
            <person name="Ohtoshi R."/>
            <person name="Moran D.A.P."/>
            <person name="Shinohara A."/>
            <person name="Yoshida Y."/>
            <person name="Fujiwara M."/>
            <person name="Mori M."/>
            <person name="Tomita M."/>
            <person name="Arakawa K."/>
        </authorList>
    </citation>
    <scope>NUCLEOTIDE SEQUENCE [LARGE SCALE GENOMIC DNA]</scope>
</reference>
<keyword evidence="2" id="KW-1185">Reference proteome</keyword>
<comment type="caution">
    <text evidence="1">The sequence shown here is derived from an EMBL/GenBank/DDBJ whole genome shotgun (WGS) entry which is preliminary data.</text>
</comment>
<dbReference type="OrthoDB" id="6433030at2759"/>
<dbReference type="SUPFAM" id="SSF53098">
    <property type="entry name" value="Ribonuclease H-like"/>
    <property type="match status" value="1"/>
</dbReference>
<dbReference type="GO" id="GO:0003676">
    <property type="term" value="F:nucleic acid binding"/>
    <property type="evidence" value="ECO:0007669"/>
    <property type="project" value="InterPro"/>
</dbReference>
<evidence type="ECO:0008006" key="3">
    <source>
        <dbReference type="Google" id="ProtNLM"/>
    </source>
</evidence>
<protein>
    <recommendedName>
        <fullName evidence="3">Integrase catalytic domain-containing protein</fullName>
    </recommendedName>
</protein>
<dbReference type="Proteomes" id="UP000499080">
    <property type="component" value="Unassembled WGS sequence"/>
</dbReference>
<dbReference type="InterPro" id="IPR036397">
    <property type="entry name" value="RNaseH_sf"/>
</dbReference>
<dbReference type="InterPro" id="IPR012337">
    <property type="entry name" value="RNaseH-like_sf"/>
</dbReference>
<gene>
    <name evidence="1" type="ORF">AVEN_77620_1</name>
</gene>
<dbReference type="Gene3D" id="3.30.420.10">
    <property type="entry name" value="Ribonuclease H-like superfamily/Ribonuclease H"/>
    <property type="match status" value="1"/>
</dbReference>
<proteinExistence type="predicted"/>
<dbReference type="PANTHER" id="PTHR38681:SF1">
    <property type="entry name" value="RETROVIRUS-RELATED POL POLYPROTEIN FROM TRANSPOSON 412-LIKE PROTEIN"/>
    <property type="match status" value="1"/>
</dbReference>
<dbReference type="EMBL" id="BGPR01263759">
    <property type="protein sequence ID" value="GBM79033.1"/>
    <property type="molecule type" value="Genomic_DNA"/>
</dbReference>
<name>A0A4Y2IMI0_ARAVE</name>
<evidence type="ECO:0000313" key="2">
    <source>
        <dbReference type="Proteomes" id="UP000499080"/>
    </source>
</evidence>
<evidence type="ECO:0000313" key="1">
    <source>
        <dbReference type="EMBL" id="GBM79033.1"/>
    </source>
</evidence>